<feature type="region of interest" description="Disordered" evidence="1">
    <location>
        <begin position="1"/>
        <end position="64"/>
    </location>
</feature>
<accession>A0A2J0Z7X0</accession>
<feature type="compositionally biased region" description="Pro residues" evidence="1">
    <location>
        <begin position="21"/>
        <end position="47"/>
    </location>
</feature>
<name>A0A2J0Z7X0_RHIML</name>
<evidence type="ECO:0000313" key="3">
    <source>
        <dbReference type="Proteomes" id="UP000231987"/>
    </source>
</evidence>
<reference evidence="2 3" key="1">
    <citation type="submission" date="2017-06" db="EMBL/GenBank/DDBJ databases">
        <title>Ensifer strains isolated from leguminous trees and herbs display diverse denitrification phenotypes with some acting as strong N2O sinks.</title>
        <authorList>
            <person name="Woliy K."/>
            <person name="Mania D."/>
            <person name="Bakken L.R."/>
            <person name="Frostegard A."/>
        </authorList>
    </citation>
    <scope>NUCLEOTIDE SEQUENCE [LARGE SCALE GENOMIC DNA]</scope>
    <source>
        <strain evidence="2 3">AC50a</strain>
    </source>
</reference>
<gene>
    <name evidence="2" type="ORF">CEJ86_06405</name>
</gene>
<evidence type="ECO:0000256" key="1">
    <source>
        <dbReference type="SAM" id="MobiDB-lite"/>
    </source>
</evidence>
<comment type="caution">
    <text evidence="2">The sequence shown here is derived from an EMBL/GenBank/DDBJ whole genome shotgun (WGS) entry which is preliminary data.</text>
</comment>
<feature type="compositionally biased region" description="Pro residues" evidence="1">
    <location>
        <begin position="1"/>
        <end position="13"/>
    </location>
</feature>
<proteinExistence type="predicted"/>
<dbReference type="AlphaFoldDB" id="A0A2J0Z7X0"/>
<evidence type="ECO:0000313" key="2">
    <source>
        <dbReference type="EMBL" id="PJR16626.1"/>
    </source>
</evidence>
<sequence>MELPPPADEPPVPRVEAEPALPEPAADPPVPTELLDVPPPAEDPPVPSVDAEPDWQSLVFGSQPPPAELPPVPTVLLEVPPPALVPPVPIVVLDCANAPRVVPARRPAARAVLMKYRIGVPFLTLMSLRLQPAYQPKPA</sequence>
<dbReference type="Proteomes" id="UP000231987">
    <property type="component" value="Unassembled WGS sequence"/>
</dbReference>
<organism evidence="2 3">
    <name type="scientific">Rhizobium meliloti</name>
    <name type="common">Ensifer meliloti</name>
    <name type="synonym">Sinorhizobium meliloti</name>
    <dbReference type="NCBI Taxonomy" id="382"/>
    <lineage>
        <taxon>Bacteria</taxon>
        <taxon>Pseudomonadati</taxon>
        <taxon>Pseudomonadota</taxon>
        <taxon>Alphaproteobacteria</taxon>
        <taxon>Hyphomicrobiales</taxon>
        <taxon>Rhizobiaceae</taxon>
        <taxon>Sinorhizobium/Ensifer group</taxon>
        <taxon>Sinorhizobium</taxon>
    </lineage>
</organism>
<protein>
    <submittedName>
        <fullName evidence="2">Uncharacterized protein</fullName>
    </submittedName>
</protein>
<dbReference type="EMBL" id="NJGD01000002">
    <property type="protein sequence ID" value="PJR16626.1"/>
    <property type="molecule type" value="Genomic_DNA"/>
</dbReference>